<name>A0A8C8BKZ2_9STRI</name>
<keyword evidence="2" id="KW-1185">Reference proteome</keyword>
<organism evidence="1 2">
    <name type="scientific">Otus sunia</name>
    <name type="common">Oriental scops-owl</name>
    <dbReference type="NCBI Taxonomy" id="257818"/>
    <lineage>
        <taxon>Eukaryota</taxon>
        <taxon>Metazoa</taxon>
        <taxon>Chordata</taxon>
        <taxon>Craniata</taxon>
        <taxon>Vertebrata</taxon>
        <taxon>Euteleostomi</taxon>
        <taxon>Archelosauria</taxon>
        <taxon>Archosauria</taxon>
        <taxon>Dinosauria</taxon>
        <taxon>Saurischia</taxon>
        <taxon>Theropoda</taxon>
        <taxon>Coelurosauria</taxon>
        <taxon>Aves</taxon>
        <taxon>Neognathae</taxon>
        <taxon>Neoaves</taxon>
        <taxon>Telluraves</taxon>
        <taxon>Strigiformes</taxon>
        <taxon>Strigidae</taxon>
        <taxon>Otus</taxon>
    </lineage>
</organism>
<proteinExistence type="predicted"/>
<dbReference type="Proteomes" id="UP000694552">
    <property type="component" value="Unplaced"/>
</dbReference>
<dbReference type="Ensembl" id="ENSOSUT00000019871.1">
    <property type="protein sequence ID" value="ENSOSUP00000019249.1"/>
    <property type="gene ID" value="ENSOSUG00000013543.1"/>
</dbReference>
<dbReference type="PANTHER" id="PTHR14187:SF5">
    <property type="entry name" value="HEAT SHOCK 70 KDA PROTEIN 12A"/>
    <property type="match status" value="1"/>
</dbReference>
<dbReference type="PANTHER" id="PTHR14187">
    <property type="entry name" value="ALPHA KINASE/ELONGATION FACTOR 2 KINASE"/>
    <property type="match status" value="1"/>
</dbReference>
<evidence type="ECO:0000313" key="2">
    <source>
        <dbReference type="Proteomes" id="UP000694552"/>
    </source>
</evidence>
<reference evidence="1" key="1">
    <citation type="submission" date="2025-08" db="UniProtKB">
        <authorList>
            <consortium name="Ensembl"/>
        </authorList>
    </citation>
    <scope>IDENTIFICATION</scope>
</reference>
<evidence type="ECO:0000313" key="1">
    <source>
        <dbReference type="Ensembl" id="ENSOSUP00000019249.1"/>
    </source>
</evidence>
<dbReference type="AlphaFoldDB" id="A0A8C8BKZ2"/>
<sequence length="198" mass="22243">ALSPWAAGGVSAPRYFPHNSSSSQVPLLNYVITEAWPPLVIGLALTREGSHLELGEYGPNLPGVLEDRARPQDPEDAYVHLVQPAVKFRRFGYDSVMTYNSLSSSKADNWYSFQNFKMKLCNTVSVMVTLKASNGKMLPTLTVFSKSLCYLKEHALNTIQKTSFQTICNQEEITQVITILDIWSAAARTFMQFMQQKR</sequence>
<protein>
    <submittedName>
        <fullName evidence="1">Uncharacterized protein</fullName>
    </submittedName>
</protein>
<accession>A0A8C8BKZ2</accession>
<reference evidence="1" key="2">
    <citation type="submission" date="2025-09" db="UniProtKB">
        <authorList>
            <consortium name="Ensembl"/>
        </authorList>
    </citation>
    <scope>IDENTIFICATION</scope>
</reference>